<evidence type="ECO:0008006" key="5">
    <source>
        <dbReference type="Google" id="ProtNLM"/>
    </source>
</evidence>
<evidence type="ECO:0000256" key="2">
    <source>
        <dbReference type="SAM" id="SignalP"/>
    </source>
</evidence>
<feature type="chain" id="PRO_5045987722" description="SET domain-containing protein" evidence="2">
    <location>
        <begin position="20"/>
        <end position="456"/>
    </location>
</feature>
<dbReference type="Gene3D" id="3.90.1410.10">
    <property type="entry name" value="set domain protein methyltransferase, domain 1"/>
    <property type="match status" value="1"/>
</dbReference>
<dbReference type="CDD" id="cd10527">
    <property type="entry name" value="SET_LSMT"/>
    <property type="match status" value="1"/>
</dbReference>
<dbReference type="SUPFAM" id="SSF82199">
    <property type="entry name" value="SET domain"/>
    <property type="match status" value="1"/>
</dbReference>
<name>A0ABQ7H1Y0_DUNSA</name>
<sequence length="456" mass="50148">MTDLVIICLPLVLSSSAKCSSQAGQATSRWRYMPDGDMHLDTFALLYEAHVRGAKSPWKSYFCTLPQQYDLPMLYNDAWSKEFLAALPGLNHLVKKRRAELTMFETATRTALQQMPGGPTLLKNVSREEFSELHAKSYLAAKTRTLTWDMEEARENKFKLNLPSSLAWLEEVGFLVPILDMANHASKEAANAAFTVDYTGSHIRKDLGGLASVGDERPTRANQNLKKASKGRGIPTFSLVAQKDIQPGDQITFSYLPEDDINPQCNDRWLLEYGIVQHDGHPMRDCYAFNVTIPDLVRVTKGPQETETGQQQVAEAEGQVQQALKAARAFPWLTVRMVRSGIASQPLLDDEEFIGLKLLLQWATAALGGDAAQARSAACVLLKEQAARMDEQLARMQELATAMDAEEGRAGTEGSKVQSEGASGGRPNRSKRANLLHVLRGAARAAHDGPAHLGCA</sequence>
<evidence type="ECO:0000313" key="3">
    <source>
        <dbReference type="EMBL" id="KAF5840873.1"/>
    </source>
</evidence>
<keyword evidence="4" id="KW-1185">Reference proteome</keyword>
<dbReference type="Proteomes" id="UP000815325">
    <property type="component" value="Unassembled WGS sequence"/>
</dbReference>
<dbReference type="PANTHER" id="PTHR13271">
    <property type="entry name" value="UNCHARACTERIZED PUTATIVE METHYLTRANSFERASE"/>
    <property type="match status" value="1"/>
</dbReference>
<reference evidence="3" key="1">
    <citation type="submission" date="2017-08" db="EMBL/GenBank/DDBJ databases">
        <authorList>
            <person name="Polle J.E."/>
            <person name="Barry K."/>
            <person name="Cushman J."/>
            <person name="Schmutz J."/>
            <person name="Tran D."/>
            <person name="Hathwaick L.T."/>
            <person name="Yim W.C."/>
            <person name="Jenkins J."/>
            <person name="Mckie-Krisberg Z.M."/>
            <person name="Prochnik S."/>
            <person name="Lindquist E."/>
            <person name="Dockter R.B."/>
            <person name="Adam C."/>
            <person name="Molina H."/>
            <person name="Bunkerborg J."/>
            <person name="Jin E."/>
            <person name="Buchheim M."/>
            <person name="Magnuson J."/>
        </authorList>
    </citation>
    <scope>NUCLEOTIDE SEQUENCE</scope>
    <source>
        <strain evidence="3">CCAP 19/18</strain>
    </source>
</reference>
<proteinExistence type="predicted"/>
<dbReference type="InterPro" id="IPR050600">
    <property type="entry name" value="SETD3_SETD6_MTase"/>
</dbReference>
<organism evidence="3 4">
    <name type="scientific">Dunaliella salina</name>
    <name type="common">Green alga</name>
    <name type="synonym">Protococcus salinus</name>
    <dbReference type="NCBI Taxonomy" id="3046"/>
    <lineage>
        <taxon>Eukaryota</taxon>
        <taxon>Viridiplantae</taxon>
        <taxon>Chlorophyta</taxon>
        <taxon>core chlorophytes</taxon>
        <taxon>Chlorophyceae</taxon>
        <taxon>CS clade</taxon>
        <taxon>Chlamydomonadales</taxon>
        <taxon>Dunaliellaceae</taxon>
        <taxon>Dunaliella</taxon>
    </lineage>
</organism>
<evidence type="ECO:0000256" key="1">
    <source>
        <dbReference type="SAM" id="MobiDB-lite"/>
    </source>
</evidence>
<gene>
    <name evidence="3" type="ORF">DUNSADRAFT_15241</name>
</gene>
<feature type="signal peptide" evidence="2">
    <location>
        <begin position="1"/>
        <end position="19"/>
    </location>
</feature>
<comment type="caution">
    <text evidence="3">The sequence shown here is derived from an EMBL/GenBank/DDBJ whole genome shotgun (WGS) entry which is preliminary data.</text>
</comment>
<feature type="region of interest" description="Disordered" evidence="1">
    <location>
        <begin position="404"/>
        <end position="431"/>
    </location>
</feature>
<dbReference type="EMBL" id="MU069501">
    <property type="protein sequence ID" value="KAF5840873.1"/>
    <property type="molecule type" value="Genomic_DNA"/>
</dbReference>
<accession>A0ABQ7H1Y0</accession>
<keyword evidence="2" id="KW-0732">Signal</keyword>
<protein>
    <recommendedName>
        <fullName evidence="5">SET domain-containing protein</fullName>
    </recommendedName>
</protein>
<evidence type="ECO:0000313" key="4">
    <source>
        <dbReference type="Proteomes" id="UP000815325"/>
    </source>
</evidence>
<dbReference type="PANTHER" id="PTHR13271:SF140">
    <property type="entry name" value="SET DOMAIN-CONTAINING PROTEIN"/>
    <property type="match status" value="1"/>
</dbReference>
<dbReference type="InterPro" id="IPR046341">
    <property type="entry name" value="SET_dom_sf"/>
</dbReference>